<name>A0A940YI52_9BURK</name>
<keyword evidence="12" id="KW-0282">Flagellum</keyword>
<dbReference type="SMART" id="SM00047">
    <property type="entry name" value="LYZ2"/>
    <property type="match status" value="1"/>
</dbReference>
<keyword evidence="6" id="KW-0574">Periplasm</keyword>
<dbReference type="GO" id="GO:0016798">
    <property type="term" value="F:hydrolase activity, acting on glycosyl bonds"/>
    <property type="evidence" value="ECO:0007669"/>
    <property type="project" value="UniProtKB-KW"/>
</dbReference>
<evidence type="ECO:0000259" key="11">
    <source>
        <dbReference type="SMART" id="SM00047"/>
    </source>
</evidence>
<gene>
    <name evidence="12" type="primary">flgJ</name>
    <name evidence="12" type="ORF">KAK06_06145</name>
</gene>
<proteinExistence type="inferred from homology"/>
<dbReference type="GO" id="GO:0071555">
    <property type="term" value="P:cell wall organization"/>
    <property type="evidence" value="ECO:0007669"/>
    <property type="project" value="UniProtKB-KW"/>
</dbReference>
<dbReference type="Proteomes" id="UP000678374">
    <property type="component" value="Unassembled WGS sequence"/>
</dbReference>
<evidence type="ECO:0000256" key="5">
    <source>
        <dbReference type="ARBA" id="ARBA00013433"/>
    </source>
</evidence>
<dbReference type="GO" id="GO:0071973">
    <property type="term" value="P:bacterial-type flagellum-dependent cell motility"/>
    <property type="evidence" value="ECO:0007669"/>
    <property type="project" value="TreeGrafter"/>
</dbReference>
<keyword evidence="12" id="KW-0969">Cilium</keyword>
<keyword evidence="8" id="KW-0326">Glycosidase</keyword>
<evidence type="ECO:0000256" key="10">
    <source>
        <dbReference type="ARBA" id="ARBA00030835"/>
    </source>
</evidence>
<dbReference type="GO" id="GO:0004040">
    <property type="term" value="F:amidase activity"/>
    <property type="evidence" value="ECO:0007669"/>
    <property type="project" value="InterPro"/>
</dbReference>
<dbReference type="Gene3D" id="2.10.70.40">
    <property type="entry name" value="peptidoglycan hydrolase"/>
    <property type="match status" value="1"/>
</dbReference>
<dbReference type="PANTHER" id="PTHR33308:SF9">
    <property type="entry name" value="PEPTIDOGLYCAN HYDROLASE FLGJ"/>
    <property type="match status" value="1"/>
</dbReference>
<dbReference type="RefSeq" id="WP_210801038.1">
    <property type="nucleotide sequence ID" value="NZ_JAGQDE010000003.1"/>
</dbReference>
<evidence type="ECO:0000313" key="12">
    <source>
        <dbReference type="EMBL" id="MBQ0958536.1"/>
    </source>
</evidence>
<dbReference type="GO" id="GO:0044780">
    <property type="term" value="P:bacterial-type flagellum assembly"/>
    <property type="evidence" value="ECO:0007669"/>
    <property type="project" value="InterPro"/>
</dbReference>
<keyword evidence="12" id="KW-0966">Cell projection</keyword>
<dbReference type="InterPro" id="IPR019301">
    <property type="entry name" value="Flagellar_prot_FlgJ_N"/>
</dbReference>
<evidence type="ECO:0000256" key="6">
    <source>
        <dbReference type="ARBA" id="ARBA00022764"/>
    </source>
</evidence>
<reference evidence="12" key="1">
    <citation type="submission" date="2021-04" db="EMBL/GenBank/DDBJ databases">
        <title>The genome sequence of Ideonella sp. 4Y11.</title>
        <authorList>
            <person name="Liu Y."/>
        </authorList>
    </citation>
    <scope>NUCLEOTIDE SEQUENCE</scope>
    <source>
        <strain evidence="12">4Y11</strain>
    </source>
</reference>
<protein>
    <recommendedName>
        <fullName evidence="5">Peptidoglycan hydrolase FlgJ</fullName>
    </recommendedName>
    <alternativeName>
        <fullName evidence="10">Muramidase FlgJ</fullName>
    </alternativeName>
</protein>
<dbReference type="GO" id="GO:0042597">
    <property type="term" value="C:periplasmic space"/>
    <property type="evidence" value="ECO:0007669"/>
    <property type="project" value="UniProtKB-SubCell"/>
</dbReference>
<accession>A0A940YI52</accession>
<dbReference type="Pfam" id="PF10135">
    <property type="entry name" value="Rod-binding"/>
    <property type="match status" value="1"/>
</dbReference>
<dbReference type="Pfam" id="PF01832">
    <property type="entry name" value="Glucosaminidase"/>
    <property type="match status" value="1"/>
</dbReference>
<dbReference type="Gene3D" id="1.10.530.10">
    <property type="match status" value="1"/>
</dbReference>
<dbReference type="AlphaFoldDB" id="A0A940YI52"/>
<feature type="domain" description="Mannosyl-glycoprotein endo-beta-N-acetylglucosamidase-like" evidence="11">
    <location>
        <begin position="129"/>
        <end position="284"/>
    </location>
</feature>
<dbReference type="InterPro" id="IPR002901">
    <property type="entry name" value="MGlyc_endo_b_GlcNAc-like_dom"/>
</dbReference>
<dbReference type="PRINTS" id="PR01002">
    <property type="entry name" value="FLGFLGJ"/>
</dbReference>
<keyword evidence="7 12" id="KW-0378">Hydrolase</keyword>
<evidence type="ECO:0000313" key="13">
    <source>
        <dbReference type="Proteomes" id="UP000678374"/>
    </source>
</evidence>
<organism evidence="12 13">
    <name type="scientific">Ideonella aquatica</name>
    <dbReference type="NCBI Taxonomy" id="2824119"/>
    <lineage>
        <taxon>Bacteria</taxon>
        <taxon>Pseudomonadati</taxon>
        <taxon>Pseudomonadota</taxon>
        <taxon>Betaproteobacteria</taxon>
        <taxon>Burkholderiales</taxon>
        <taxon>Sphaerotilaceae</taxon>
        <taxon>Ideonella</taxon>
    </lineage>
</organism>
<evidence type="ECO:0000256" key="9">
    <source>
        <dbReference type="ARBA" id="ARBA00023316"/>
    </source>
</evidence>
<evidence type="ECO:0000256" key="7">
    <source>
        <dbReference type="ARBA" id="ARBA00022801"/>
    </source>
</evidence>
<dbReference type="EMBL" id="JAGQDE010000003">
    <property type="protein sequence ID" value="MBQ0958536.1"/>
    <property type="molecule type" value="Genomic_DNA"/>
</dbReference>
<dbReference type="InterPro" id="IPR013377">
    <property type="entry name" value="FlgJ"/>
</dbReference>
<evidence type="ECO:0000256" key="8">
    <source>
        <dbReference type="ARBA" id="ARBA00023295"/>
    </source>
</evidence>
<evidence type="ECO:0000256" key="1">
    <source>
        <dbReference type="ARBA" id="ARBA00002954"/>
    </source>
</evidence>
<dbReference type="InterPro" id="IPR051056">
    <property type="entry name" value="Glycosyl_Hydrolase_73"/>
</dbReference>
<comment type="function">
    <text evidence="1">Flagellum-specific muramidase which hydrolyzes the peptidoglycan layer to assemble the rod structure in the periplasmic space.</text>
</comment>
<evidence type="ECO:0000256" key="4">
    <source>
        <dbReference type="ARBA" id="ARBA00007974"/>
    </source>
</evidence>
<dbReference type="PANTHER" id="PTHR33308">
    <property type="entry name" value="PEPTIDOGLYCAN HYDROLASE FLGJ"/>
    <property type="match status" value="1"/>
</dbReference>
<dbReference type="NCBIfam" id="TIGR02541">
    <property type="entry name" value="flagell_FlgJ"/>
    <property type="match status" value="1"/>
</dbReference>
<comment type="subcellular location">
    <subcellularLocation>
        <location evidence="2">Periplasm</location>
    </subcellularLocation>
</comment>
<evidence type="ECO:0000256" key="3">
    <source>
        <dbReference type="ARBA" id="ARBA00006880"/>
    </source>
</evidence>
<comment type="similarity">
    <text evidence="3">In the N-terminal section; belongs to the FlgJ family.</text>
</comment>
<comment type="caution">
    <text evidence="12">The sequence shown here is derived from an EMBL/GenBank/DDBJ whole genome shotgun (WGS) entry which is preliminary data.</text>
</comment>
<evidence type="ECO:0000256" key="2">
    <source>
        <dbReference type="ARBA" id="ARBA00004418"/>
    </source>
</evidence>
<keyword evidence="13" id="KW-1185">Reference proteome</keyword>
<sequence length="292" mass="30692">MAAIPTTALSSARTGFGDARGIESLRQKAAADPKTAVREAAKQFESLFMQELLKTMRQASEPGQDGSLDNEGSKLGREMLDSQWAAKVAGRPGGLSDVIARQLERNMGLQPGPIPKPDTASAPIGAAQRSGIPTQSAADFVARHTESAKAAEAATGIPATFMVAQAAHESGWGKKEMKAADGSNTFNLFGIKASPNWKGATADVVTTEYINGTARKVVQKFRAYASYAESFADYASLMKNSPRYAKVVAAGADAKGFAQGLQNAGYATDPAYASKLGKVINTTLRLQRSLSA</sequence>
<comment type="similarity">
    <text evidence="4">In the C-terminal section; belongs to the glycosyl hydrolase 73 family.</text>
</comment>
<keyword evidence="9" id="KW-0961">Cell wall biogenesis/degradation</keyword>